<dbReference type="Pfam" id="PF05175">
    <property type="entry name" value="MTS"/>
    <property type="match status" value="1"/>
</dbReference>
<dbReference type="RefSeq" id="WP_198914492.1">
    <property type="nucleotide sequence ID" value="NZ_JAEKPD010000001.1"/>
</dbReference>
<dbReference type="PANTHER" id="PTHR47816:SF4">
    <property type="entry name" value="RIBOSOMAL RNA SMALL SUBUNIT METHYLTRANSFERASE C"/>
    <property type="match status" value="1"/>
</dbReference>
<proteinExistence type="predicted"/>
<accession>A0A934IEV1</accession>
<protein>
    <submittedName>
        <fullName evidence="5">Class I SAM-dependent methyltransferase</fullName>
    </submittedName>
</protein>
<dbReference type="InterPro" id="IPR029063">
    <property type="entry name" value="SAM-dependent_MTases_sf"/>
</dbReference>
<evidence type="ECO:0000259" key="4">
    <source>
        <dbReference type="Pfam" id="PF05175"/>
    </source>
</evidence>
<dbReference type="CDD" id="cd02440">
    <property type="entry name" value="AdoMet_MTases"/>
    <property type="match status" value="1"/>
</dbReference>
<keyword evidence="3" id="KW-0949">S-adenosyl-L-methionine</keyword>
<dbReference type="InterPro" id="IPR046977">
    <property type="entry name" value="RsmC/RlmG"/>
</dbReference>
<feature type="domain" description="Methyltransferase small" evidence="4">
    <location>
        <begin position="150"/>
        <end position="311"/>
    </location>
</feature>
<name>A0A934IEV1_9RHOB</name>
<dbReference type="Gene3D" id="3.40.50.150">
    <property type="entry name" value="Vaccinia Virus protein VP39"/>
    <property type="match status" value="1"/>
</dbReference>
<evidence type="ECO:0000313" key="6">
    <source>
        <dbReference type="Proteomes" id="UP000642488"/>
    </source>
</evidence>
<evidence type="ECO:0000256" key="3">
    <source>
        <dbReference type="ARBA" id="ARBA00022691"/>
    </source>
</evidence>
<dbReference type="SUPFAM" id="SSF53335">
    <property type="entry name" value="S-adenosyl-L-methionine-dependent methyltransferases"/>
    <property type="match status" value="1"/>
</dbReference>
<sequence>MLDARLPLALDAGLIDAPVAIVGAAVDTDLSALPERPDLVVTRQPDFDRFTERGFTCHTAITDAPATIIVRLPRERALARDRIARAMATGARVIVDGQKTDGIDSMLKACRARGEVGDVISKAHGKIFAMTGGDFSNWIADPARNADGYWTAPGSFSADAIDPGSAALSAALAPLEGTVADLGAGWGYLSHRALRSPAIEAIHLVEADLPSLDCARRNVDDPRAVFHWADATAWTPPEPIRHVITNPPFHKGRAGAPELGRAFIANAARILAPRGTLWMVANRHLPYEAALTELFAEVAELPGTTAFKLYRAARPRRKR</sequence>
<dbReference type="GO" id="GO:0008757">
    <property type="term" value="F:S-adenosylmethionine-dependent methyltransferase activity"/>
    <property type="evidence" value="ECO:0007669"/>
    <property type="project" value="InterPro"/>
</dbReference>
<dbReference type="PANTHER" id="PTHR47816">
    <property type="entry name" value="RIBOSOMAL RNA SMALL SUBUNIT METHYLTRANSFERASE C"/>
    <property type="match status" value="1"/>
</dbReference>
<gene>
    <name evidence="5" type="ORF">ILP92_00930</name>
</gene>
<keyword evidence="1 5" id="KW-0489">Methyltransferase</keyword>
<evidence type="ECO:0000313" key="5">
    <source>
        <dbReference type="EMBL" id="MBJ3761315.1"/>
    </source>
</evidence>
<keyword evidence="6" id="KW-1185">Reference proteome</keyword>
<dbReference type="AlphaFoldDB" id="A0A934IEV1"/>
<organism evidence="5 6">
    <name type="scientific">Palleronia pontilimi</name>
    <dbReference type="NCBI Taxonomy" id="1964209"/>
    <lineage>
        <taxon>Bacteria</taxon>
        <taxon>Pseudomonadati</taxon>
        <taxon>Pseudomonadota</taxon>
        <taxon>Alphaproteobacteria</taxon>
        <taxon>Rhodobacterales</taxon>
        <taxon>Roseobacteraceae</taxon>
        <taxon>Palleronia</taxon>
    </lineage>
</organism>
<dbReference type="InterPro" id="IPR007848">
    <property type="entry name" value="Small_mtfrase_dom"/>
</dbReference>
<dbReference type="Proteomes" id="UP000642488">
    <property type="component" value="Unassembled WGS sequence"/>
</dbReference>
<reference evidence="5" key="1">
    <citation type="submission" date="2020-12" db="EMBL/GenBank/DDBJ databases">
        <title>Bacterial taxonomy.</title>
        <authorList>
            <person name="Pan X."/>
        </authorList>
    </citation>
    <scope>NUCLEOTIDE SEQUENCE</scope>
    <source>
        <strain evidence="5">KCTC 52957</strain>
    </source>
</reference>
<dbReference type="EMBL" id="JAEKPD010000001">
    <property type="protein sequence ID" value="MBJ3761315.1"/>
    <property type="molecule type" value="Genomic_DNA"/>
</dbReference>
<keyword evidence="2" id="KW-0808">Transferase</keyword>
<dbReference type="GO" id="GO:0032259">
    <property type="term" value="P:methylation"/>
    <property type="evidence" value="ECO:0007669"/>
    <property type="project" value="UniProtKB-KW"/>
</dbReference>
<evidence type="ECO:0000256" key="1">
    <source>
        <dbReference type="ARBA" id="ARBA00022603"/>
    </source>
</evidence>
<evidence type="ECO:0000256" key="2">
    <source>
        <dbReference type="ARBA" id="ARBA00022679"/>
    </source>
</evidence>
<comment type="caution">
    <text evidence="5">The sequence shown here is derived from an EMBL/GenBank/DDBJ whole genome shotgun (WGS) entry which is preliminary data.</text>
</comment>